<dbReference type="SUPFAM" id="SSF46600">
    <property type="entry name" value="C-terminal UvrC-binding domain of UvrB"/>
    <property type="match status" value="1"/>
</dbReference>
<gene>
    <name evidence="9" type="ORF">A2W54_00105</name>
</gene>
<evidence type="ECO:0008006" key="11">
    <source>
        <dbReference type="Google" id="ProtNLM"/>
    </source>
</evidence>
<evidence type="ECO:0000256" key="4">
    <source>
        <dbReference type="ARBA" id="ARBA00022881"/>
    </source>
</evidence>
<keyword evidence="1" id="KW-0963">Cytoplasm</keyword>
<proteinExistence type="predicted"/>
<dbReference type="PROSITE" id="PS50164">
    <property type="entry name" value="GIY_YIG"/>
    <property type="match status" value="1"/>
</dbReference>
<dbReference type="EMBL" id="MFHI01000025">
    <property type="protein sequence ID" value="OGF78598.1"/>
    <property type="molecule type" value="Genomic_DNA"/>
</dbReference>
<dbReference type="GO" id="GO:0006289">
    <property type="term" value="P:nucleotide-excision repair"/>
    <property type="evidence" value="ECO:0007669"/>
    <property type="project" value="InterPro"/>
</dbReference>
<dbReference type="SMART" id="SM00465">
    <property type="entry name" value="GIYc"/>
    <property type="match status" value="1"/>
</dbReference>
<dbReference type="GO" id="GO:0009381">
    <property type="term" value="F:excinuclease ABC activity"/>
    <property type="evidence" value="ECO:0007669"/>
    <property type="project" value="InterPro"/>
</dbReference>
<dbReference type="Proteomes" id="UP000178425">
    <property type="component" value="Unassembled WGS sequence"/>
</dbReference>
<dbReference type="PROSITE" id="PS50151">
    <property type="entry name" value="UVR"/>
    <property type="match status" value="1"/>
</dbReference>
<dbReference type="SUPFAM" id="SSF82771">
    <property type="entry name" value="GIY-YIG endonuclease"/>
    <property type="match status" value="1"/>
</dbReference>
<keyword evidence="2" id="KW-0227">DNA damage</keyword>
<dbReference type="Pfam" id="PF01541">
    <property type="entry name" value="GIY-YIG"/>
    <property type="match status" value="1"/>
</dbReference>
<dbReference type="InterPro" id="IPR001943">
    <property type="entry name" value="UVR_dom"/>
</dbReference>
<dbReference type="GO" id="GO:0009380">
    <property type="term" value="C:excinuclease repair complex"/>
    <property type="evidence" value="ECO:0007669"/>
    <property type="project" value="TreeGrafter"/>
</dbReference>
<dbReference type="InterPro" id="IPR036876">
    <property type="entry name" value="UVR_dom_sf"/>
</dbReference>
<dbReference type="InterPro" id="IPR000305">
    <property type="entry name" value="GIY-YIG_endonuc"/>
</dbReference>
<keyword evidence="3" id="KW-0228">DNA excision</keyword>
<dbReference type="InterPro" id="IPR001162">
    <property type="entry name" value="UvrC_RNase_H_dom"/>
</dbReference>
<evidence type="ECO:0000256" key="1">
    <source>
        <dbReference type="ARBA" id="ARBA00022490"/>
    </source>
</evidence>
<dbReference type="Pfam" id="PF02151">
    <property type="entry name" value="UVR"/>
    <property type="match status" value="1"/>
</dbReference>
<feature type="domain" description="UVR" evidence="6">
    <location>
        <begin position="228"/>
        <end position="263"/>
    </location>
</feature>
<evidence type="ECO:0000256" key="5">
    <source>
        <dbReference type="ARBA" id="ARBA00023204"/>
    </source>
</evidence>
<dbReference type="InterPro" id="IPR035901">
    <property type="entry name" value="GIY-YIG_endonuc_sf"/>
</dbReference>
<keyword evidence="5" id="KW-0234">DNA repair</keyword>
<dbReference type="PANTHER" id="PTHR30562:SF1">
    <property type="entry name" value="UVRABC SYSTEM PROTEIN C"/>
    <property type="match status" value="1"/>
</dbReference>
<dbReference type="FunFam" id="3.40.1440.10:FF:000001">
    <property type="entry name" value="UvrABC system protein C"/>
    <property type="match status" value="1"/>
</dbReference>
<evidence type="ECO:0000313" key="9">
    <source>
        <dbReference type="EMBL" id="OGF78598.1"/>
    </source>
</evidence>
<evidence type="ECO:0000259" key="8">
    <source>
        <dbReference type="PROSITE" id="PS50165"/>
    </source>
</evidence>
<dbReference type="InterPro" id="IPR050066">
    <property type="entry name" value="UvrABC_protein_C"/>
</dbReference>
<keyword evidence="4" id="KW-0267">Excision nuclease</keyword>
<dbReference type="InterPro" id="IPR047296">
    <property type="entry name" value="GIY-YIG_UvrC_Cho"/>
</dbReference>
<protein>
    <recommendedName>
        <fullName evidence="11">Excinuclease ABC subunit C</fullName>
    </recommendedName>
</protein>
<comment type="caution">
    <text evidence="9">The sequence shown here is derived from an EMBL/GenBank/DDBJ whole genome shotgun (WGS) entry which is preliminary data.</text>
</comment>
<dbReference type="PANTHER" id="PTHR30562">
    <property type="entry name" value="UVRC/OXIDOREDUCTASE"/>
    <property type="match status" value="1"/>
</dbReference>
<evidence type="ECO:0000256" key="3">
    <source>
        <dbReference type="ARBA" id="ARBA00022769"/>
    </source>
</evidence>
<dbReference type="Gene3D" id="3.30.420.340">
    <property type="entry name" value="UvrC, RNAse H endonuclease domain"/>
    <property type="match status" value="1"/>
</dbReference>
<dbReference type="CDD" id="cd10434">
    <property type="entry name" value="GIY-YIG_UvrC_Cho"/>
    <property type="match status" value="1"/>
</dbReference>
<dbReference type="InterPro" id="IPR038476">
    <property type="entry name" value="UvrC_RNase_H_dom_sf"/>
</dbReference>
<sequence>MAIKTQPRQIPQNAGVYFFKDVHGNILYIGKAANLLARLSSYFAKNVAPKTAALASEAESVNWEIVSSEIEALIKEAELIKKYRPKYNVLMRDDKQYFYVGFTKEKYPKIFITHQPLQTKNYKLKTDYIGPFTEGGALRSVLKTLRRAFPYCACKQSHRQPCLNAKLGKCLGICCLTPTQPSAGLPLRKREKINSSPFPLAKGEGGEEVRGYNQNISAIKKILSGKNRALTKQLKKDMQRLSAAKKYEEAGHTRDQIRALERIFEHRAVIKRDIPSENQKALNALKAILGIENIDRIEAYDIANIRGKFAYGGMAVWENGSSKKNDYRIFKIRGVEGSNDPAMVHEVLSRRFNHPEWQFPEVIIIDGGKPQLSAISHTLYAINSEHAAYGLRHTAIIALTKNKKHAGDHVFVGGQKKPIALDRLPPPLKNLILHLDSEAHRFAIKHYRNLHKKSLLT</sequence>
<dbReference type="Pfam" id="PF08459">
    <property type="entry name" value="UvrC_RNaseH_dom"/>
    <property type="match status" value="1"/>
</dbReference>
<dbReference type="Gene3D" id="3.40.1440.10">
    <property type="entry name" value="GIY-YIG endonuclease"/>
    <property type="match status" value="1"/>
</dbReference>
<evidence type="ECO:0000313" key="10">
    <source>
        <dbReference type="Proteomes" id="UP000178425"/>
    </source>
</evidence>
<evidence type="ECO:0000259" key="6">
    <source>
        <dbReference type="PROSITE" id="PS50151"/>
    </source>
</evidence>
<dbReference type="AlphaFoldDB" id="A0A1F5WSI2"/>
<reference evidence="9 10" key="1">
    <citation type="journal article" date="2016" name="Nat. Commun.">
        <title>Thousands of microbial genomes shed light on interconnected biogeochemical processes in an aquifer system.</title>
        <authorList>
            <person name="Anantharaman K."/>
            <person name="Brown C.T."/>
            <person name="Hug L.A."/>
            <person name="Sharon I."/>
            <person name="Castelle C.J."/>
            <person name="Probst A.J."/>
            <person name="Thomas B.C."/>
            <person name="Singh A."/>
            <person name="Wilkins M.J."/>
            <person name="Karaoz U."/>
            <person name="Brodie E.L."/>
            <person name="Williams K.H."/>
            <person name="Hubbard S.S."/>
            <person name="Banfield J.F."/>
        </authorList>
    </citation>
    <scope>NUCLEOTIDE SEQUENCE [LARGE SCALE GENOMIC DNA]</scope>
</reference>
<dbReference type="PROSITE" id="PS50165">
    <property type="entry name" value="UVRC"/>
    <property type="match status" value="1"/>
</dbReference>
<evidence type="ECO:0000259" key="7">
    <source>
        <dbReference type="PROSITE" id="PS50164"/>
    </source>
</evidence>
<feature type="domain" description="UvrC family homology region profile" evidence="8">
    <location>
        <begin position="279"/>
        <end position="379"/>
    </location>
</feature>
<feature type="domain" description="GIY-YIG" evidence="7">
    <location>
        <begin position="12"/>
        <end position="89"/>
    </location>
</feature>
<evidence type="ECO:0000256" key="2">
    <source>
        <dbReference type="ARBA" id="ARBA00022763"/>
    </source>
</evidence>
<name>A0A1F5WSI2_9BACT</name>
<organism evidence="9 10">
    <name type="scientific">Candidatus Giovannonibacteria bacterium RIFCSPHIGHO2_02_43_13</name>
    <dbReference type="NCBI Taxonomy" id="1798330"/>
    <lineage>
        <taxon>Bacteria</taxon>
        <taxon>Candidatus Giovannoniibacteriota</taxon>
    </lineage>
</organism>
<accession>A0A1F5WSI2</accession>